<reference evidence="3" key="1">
    <citation type="submission" date="2017-06" db="EMBL/GenBank/DDBJ databases">
        <authorList>
            <person name="Varghese N."/>
            <person name="Submissions S."/>
        </authorList>
    </citation>
    <scope>NUCLEOTIDE SEQUENCE [LARGE SCALE GENOMIC DNA]</scope>
    <source>
        <strain evidence="3">NKM1</strain>
    </source>
</reference>
<sequence length="123" mass="13672">MKSFLYITFLYLCLSLLAVSCSESAPQPAEIQAEVVAQDCEQGWYILKLEEGPEADQSGAFVGQLHGGYVTTDNLPEAYRQMGQRLSVALELNGEQSPRCPTVYRMYPTVKVMKVSQVSSDNR</sequence>
<evidence type="ECO:0000313" key="3">
    <source>
        <dbReference type="Proteomes" id="UP000198432"/>
    </source>
</evidence>
<dbReference type="RefSeq" id="WP_089319928.1">
    <property type="nucleotide sequence ID" value="NZ_FZOQ01000013.1"/>
</dbReference>
<protein>
    <submittedName>
        <fullName evidence="2">Uncharacterized protein</fullName>
    </submittedName>
</protein>
<evidence type="ECO:0000313" key="2">
    <source>
        <dbReference type="EMBL" id="SNS77748.1"/>
    </source>
</evidence>
<dbReference type="AlphaFoldDB" id="A0A239H9K7"/>
<dbReference type="Proteomes" id="UP000198432">
    <property type="component" value="Unassembled WGS sequence"/>
</dbReference>
<name>A0A239H9K7_9BACT</name>
<evidence type="ECO:0000256" key="1">
    <source>
        <dbReference type="SAM" id="SignalP"/>
    </source>
</evidence>
<gene>
    <name evidence="2" type="ORF">SAMN06296052_11331</name>
</gene>
<dbReference type="PROSITE" id="PS51257">
    <property type="entry name" value="PROKAR_LIPOPROTEIN"/>
    <property type="match status" value="1"/>
</dbReference>
<organism evidence="2 3">
    <name type="scientific">Pontibacter ummariensis</name>
    <dbReference type="NCBI Taxonomy" id="1610492"/>
    <lineage>
        <taxon>Bacteria</taxon>
        <taxon>Pseudomonadati</taxon>
        <taxon>Bacteroidota</taxon>
        <taxon>Cytophagia</taxon>
        <taxon>Cytophagales</taxon>
        <taxon>Hymenobacteraceae</taxon>
        <taxon>Pontibacter</taxon>
    </lineage>
</organism>
<feature type="signal peptide" evidence="1">
    <location>
        <begin position="1"/>
        <end position="25"/>
    </location>
</feature>
<keyword evidence="1" id="KW-0732">Signal</keyword>
<dbReference type="OrthoDB" id="853431at2"/>
<feature type="chain" id="PRO_5012895985" evidence="1">
    <location>
        <begin position="26"/>
        <end position="123"/>
    </location>
</feature>
<keyword evidence="3" id="KW-1185">Reference proteome</keyword>
<dbReference type="EMBL" id="FZOQ01000013">
    <property type="protein sequence ID" value="SNS77748.1"/>
    <property type="molecule type" value="Genomic_DNA"/>
</dbReference>
<proteinExistence type="predicted"/>
<accession>A0A239H9K7</accession>